<organism evidence="1 2">
    <name type="scientific">Dermacentor silvarum</name>
    <name type="common">Tick</name>
    <dbReference type="NCBI Taxonomy" id="543639"/>
    <lineage>
        <taxon>Eukaryota</taxon>
        <taxon>Metazoa</taxon>
        <taxon>Ecdysozoa</taxon>
        <taxon>Arthropoda</taxon>
        <taxon>Chelicerata</taxon>
        <taxon>Arachnida</taxon>
        <taxon>Acari</taxon>
        <taxon>Parasitiformes</taxon>
        <taxon>Ixodida</taxon>
        <taxon>Ixodoidea</taxon>
        <taxon>Ixodidae</taxon>
        <taxon>Rhipicephalinae</taxon>
        <taxon>Dermacentor</taxon>
    </lineage>
</organism>
<protein>
    <submittedName>
        <fullName evidence="1">Uncharacterized protein</fullName>
    </submittedName>
</protein>
<gene>
    <name evidence="1" type="ORF">HPB49_018426</name>
</gene>
<dbReference type="EMBL" id="CM023480">
    <property type="protein sequence ID" value="KAH7971052.1"/>
    <property type="molecule type" value="Genomic_DNA"/>
</dbReference>
<name>A0ACB8DKD7_DERSI</name>
<reference evidence="1" key="1">
    <citation type="submission" date="2020-05" db="EMBL/GenBank/DDBJ databases">
        <title>Large-scale comparative analyses of tick genomes elucidate their genetic diversity and vector capacities.</title>
        <authorList>
            <person name="Jia N."/>
            <person name="Wang J."/>
            <person name="Shi W."/>
            <person name="Du L."/>
            <person name="Sun Y."/>
            <person name="Zhan W."/>
            <person name="Jiang J."/>
            <person name="Wang Q."/>
            <person name="Zhang B."/>
            <person name="Ji P."/>
            <person name="Sakyi L.B."/>
            <person name="Cui X."/>
            <person name="Yuan T."/>
            <person name="Jiang B."/>
            <person name="Yang W."/>
            <person name="Lam T.T.-Y."/>
            <person name="Chang Q."/>
            <person name="Ding S."/>
            <person name="Wang X."/>
            <person name="Zhu J."/>
            <person name="Ruan X."/>
            <person name="Zhao L."/>
            <person name="Wei J."/>
            <person name="Que T."/>
            <person name="Du C."/>
            <person name="Cheng J."/>
            <person name="Dai P."/>
            <person name="Han X."/>
            <person name="Huang E."/>
            <person name="Gao Y."/>
            <person name="Liu J."/>
            <person name="Shao H."/>
            <person name="Ye R."/>
            <person name="Li L."/>
            <person name="Wei W."/>
            <person name="Wang X."/>
            <person name="Wang C."/>
            <person name="Yang T."/>
            <person name="Huo Q."/>
            <person name="Li W."/>
            <person name="Guo W."/>
            <person name="Chen H."/>
            <person name="Zhou L."/>
            <person name="Ni X."/>
            <person name="Tian J."/>
            <person name="Zhou Y."/>
            <person name="Sheng Y."/>
            <person name="Liu T."/>
            <person name="Pan Y."/>
            <person name="Xia L."/>
            <person name="Li J."/>
            <person name="Zhao F."/>
            <person name="Cao W."/>
        </authorList>
    </citation>
    <scope>NUCLEOTIDE SEQUENCE</scope>
    <source>
        <strain evidence="1">Dsil-2018</strain>
    </source>
</reference>
<dbReference type="Proteomes" id="UP000821865">
    <property type="component" value="Chromosome 11"/>
</dbReference>
<evidence type="ECO:0000313" key="2">
    <source>
        <dbReference type="Proteomes" id="UP000821865"/>
    </source>
</evidence>
<sequence length="77" mass="8077">MSGGGGGAPSPPASSSSSAARRPKCARCRNHGVISWLKGHKRQCRFKECACAKCNLIAERQRIMAAQASSSCALSEI</sequence>
<evidence type="ECO:0000313" key="1">
    <source>
        <dbReference type="EMBL" id="KAH7971052.1"/>
    </source>
</evidence>
<proteinExistence type="predicted"/>
<accession>A0ACB8DKD7</accession>
<keyword evidence="2" id="KW-1185">Reference proteome</keyword>
<comment type="caution">
    <text evidence="1">The sequence shown here is derived from an EMBL/GenBank/DDBJ whole genome shotgun (WGS) entry which is preliminary data.</text>
</comment>